<dbReference type="OrthoDB" id="3935322at2759"/>
<dbReference type="RefSeq" id="XP_016757495.1">
    <property type="nucleotide sequence ID" value="XM_016909217.1"/>
</dbReference>
<dbReference type="AlphaFoldDB" id="N1QH83"/>
<dbReference type="eggNOG" id="ENOG502TGEM">
    <property type="taxonomic scope" value="Eukaryota"/>
</dbReference>
<gene>
    <name evidence="2" type="ORF">SEPMUDRAFT_52158</name>
</gene>
<accession>N1QH83</accession>
<reference evidence="2 3" key="1">
    <citation type="journal article" date="2012" name="PLoS Pathog.">
        <title>Diverse lifestyles and strategies of plant pathogenesis encoded in the genomes of eighteen Dothideomycetes fungi.</title>
        <authorList>
            <person name="Ohm R.A."/>
            <person name="Feau N."/>
            <person name="Henrissat B."/>
            <person name="Schoch C.L."/>
            <person name="Horwitz B.A."/>
            <person name="Barry K.W."/>
            <person name="Condon B.J."/>
            <person name="Copeland A.C."/>
            <person name="Dhillon B."/>
            <person name="Glaser F."/>
            <person name="Hesse C.N."/>
            <person name="Kosti I."/>
            <person name="LaButti K."/>
            <person name="Lindquist E.A."/>
            <person name="Lucas S."/>
            <person name="Salamov A.A."/>
            <person name="Bradshaw R.E."/>
            <person name="Ciuffetti L."/>
            <person name="Hamelin R.C."/>
            <person name="Kema G.H.J."/>
            <person name="Lawrence C."/>
            <person name="Scott J.A."/>
            <person name="Spatafora J.W."/>
            <person name="Turgeon B.G."/>
            <person name="de Wit P.J.G.M."/>
            <person name="Zhong S."/>
            <person name="Goodwin S.B."/>
            <person name="Grigoriev I.V."/>
        </authorList>
    </citation>
    <scope>NUCLEOTIDE SEQUENCE [LARGE SCALE GENOMIC DNA]</scope>
    <source>
        <strain evidence="2 3">SO2202</strain>
    </source>
</reference>
<evidence type="ECO:0000256" key="1">
    <source>
        <dbReference type="SAM" id="MobiDB-lite"/>
    </source>
</evidence>
<feature type="compositionally biased region" description="Polar residues" evidence="1">
    <location>
        <begin position="12"/>
        <end position="21"/>
    </location>
</feature>
<dbReference type="Proteomes" id="UP000016931">
    <property type="component" value="Unassembled WGS sequence"/>
</dbReference>
<dbReference type="HOGENOM" id="CLU_2442271_0_0_1"/>
<proteinExistence type="predicted"/>
<protein>
    <submittedName>
        <fullName evidence="2">Uncharacterized protein</fullName>
    </submittedName>
</protein>
<evidence type="ECO:0000313" key="2">
    <source>
        <dbReference type="EMBL" id="EMF09374.1"/>
    </source>
</evidence>
<feature type="compositionally biased region" description="Low complexity" evidence="1">
    <location>
        <begin position="40"/>
        <end position="63"/>
    </location>
</feature>
<dbReference type="GeneID" id="27906354"/>
<keyword evidence="3" id="KW-1185">Reference proteome</keyword>
<sequence length="90" mass="9828">MAASKFVEILDTKTTPYSRDNVSLDDVLAETRERSESQGSIASSTTEKSESASSPTSSTLSEPIKARLRAFSIRNKRSSMPAQISSYPPR</sequence>
<feature type="region of interest" description="Disordered" evidence="1">
    <location>
        <begin position="1"/>
        <end position="65"/>
    </location>
</feature>
<dbReference type="EMBL" id="KB456269">
    <property type="protein sequence ID" value="EMF09374.1"/>
    <property type="molecule type" value="Genomic_DNA"/>
</dbReference>
<organism evidence="2 3">
    <name type="scientific">Sphaerulina musiva (strain SO2202)</name>
    <name type="common">Poplar stem canker fungus</name>
    <name type="synonym">Septoria musiva</name>
    <dbReference type="NCBI Taxonomy" id="692275"/>
    <lineage>
        <taxon>Eukaryota</taxon>
        <taxon>Fungi</taxon>
        <taxon>Dikarya</taxon>
        <taxon>Ascomycota</taxon>
        <taxon>Pezizomycotina</taxon>
        <taxon>Dothideomycetes</taxon>
        <taxon>Dothideomycetidae</taxon>
        <taxon>Mycosphaerellales</taxon>
        <taxon>Mycosphaerellaceae</taxon>
        <taxon>Sphaerulina</taxon>
    </lineage>
</organism>
<evidence type="ECO:0000313" key="3">
    <source>
        <dbReference type="Proteomes" id="UP000016931"/>
    </source>
</evidence>
<name>N1QH83_SPHMS</name>